<dbReference type="GO" id="GO:0000155">
    <property type="term" value="F:phosphorelay sensor kinase activity"/>
    <property type="evidence" value="ECO:0007669"/>
    <property type="project" value="TreeGrafter"/>
</dbReference>
<accession>A0AAW9RUT4</accession>
<dbReference type="InterPro" id="IPR011123">
    <property type="entry name" value="Y_Y_Y"/>
</dbReference>
<evidence type="ECO:0000256" key="2">
    <source>
        <dbReference type="ARBA" id="ARBA00023015"/>
    </source>
</evidence>
<comment type="caution">
    <text evidence="7">The sequence shown here is derived from an EMBL/GenBank/DDBJ whole genome shotgun (WGS) entry which is preliminary data.</text>
</comment>
<sequence>MPPRIIKYGLLCWLLILGGTGICQQALHLHSLNLEGISNTHVTCIYQDHQGFLWLGTVDGLNRFDGYEYLPFKDATGPANHSLSSNYITAIAEDAQQNLWIGTKYGLNRFDRATRTFTSYYAHEHDSLALPNNNIEVIFLDQEGRLWIGSWGGLSQYLPQKDAFRNYQKEAQNPNSLSGNIINKIIQDHKGRLWIGTNFSGVTVFSPEEGSFKRFFSNPVNHKSLSGNSVISLFEDSYQNIWVGTLKNGLNRYEENSQSFVHYQYDGSMHSIATNSIYSIMENMNRQLIVGGMQGGMSVYNRRSDTFIRYNTQGQINHNGNTASVLCHYTLKSGENIIATSNGTVNIYDNHPATFGLYQHHDKQNNSLSFNHVTALLEDKQGTLWIGTDGGGLNRFDPSSEQFTHFTKSTESSQLKDNTILALASDPSQRYLLLGTLLHGLAIFDRKNDTFRHYYPEADGSQQFAANTVHSIHLDAMQQIWLGTEKGLYSLQDIRQPHFQTLATEADIPQPITSLVKDSLGTLWIGTQEGLYFMDKYQKLQKFRFPQGQNPWITSLALENDHLWLSILGKGLFQLSITSNTWSPNAILPNTLGTNISSLLKDHQGNWWIVSEKALFKCKSLDTSPFLKIIRHYNQEDGLQDKAFSPNAAITTHNGSIYLGGALGMNRFHPDSLRTNPHQPPVSLTYFYQNDKEVHPGESPFLPLDISQTDTLRLPWRQASFAIKFAALNFIKPSKNQYAYQLEGYDTSWQMSHSNRMASYEQLSPGSYRFHVRASNHDGIWNDEGASVYILIERPWWAASEWYYGLAILLFCIAIGYLWQIRKKRVFLSSSQLQEAQAPHYLSYVNRRIDTVQAEEKPEDDFLKKAVSLVEDHLCNEDFDIATMGKELGTSRTQLYRKIKEQTGKTVSEFIKEIKLKHACQLLENTELSISEVAFQSGFKSLSHFSRTFQNSYGVSPSEYASQHQN</sequence>
<dbReference type="GO" id="GO:0003700">
    <property type="term" value="F:DNA-binding transcription factor activity"/>
    <property type="evidence" value="ECO:0007669"/>
    <property type="project" value="InterPro"/>
</dbReference>
<keyword evidence="4" id="KW-0804">Transcription</keyword>
<dbReference type="Gene3D" id="1.10.10.60">
    <property type="entry name" value="Homeodomain-like"/>
    <property type="match status" value="1"/>
</dbReference>
<gene>
    <name evidence="7" type="ORF">AAG747_05815</name>
</gene>
<organism evidence="7 8">
    <name type="scientific">Rapidithrix thailandica</name>
    <dbReference type="NCBI Taxonomy" id="413964"/>
    <lineage>
        <taxon>Bacteria</taxon>
        <taxon>Pseudomonadati</taxon>
        <taxon>Bacteroidota</taxon>
        <taxon>Cytophagia</taxon>
        <taxon>Cytophagales</taxon>
        <taxon>Flammeovirgaceae</taxon>
        <taxon>Rapidithrix</taxon>
    </lineage>
</organism>
<dbReference type="InterPro" id="IPR018062">
    <property type="entry name" value="HTH_AraC-typ_CS"/>
</dbReference>
<keyword evidence="5" id="KW-0812">Transmembrane</keyword>
<dbReference type="InterPro" id="IPR009057">
    <property type="entry name" value="Homeodomain-like_sf"/>
</dbReference>
<keyword evidence="1" id="KW-0597">Phosphoprotein</keyword>
<keyword evidence="3" id="KW-0238">DNA-binding</keyword>
<dbReference type="PROSITE" id="PS01124">
    <property type="entry name" value="HTH_ARAC_FAMILY_2"/>
    <property type="match status" value="1"/>
</dbReference>
<dbReference type="EMBL" id="JBDKWZ010000003">
    <property type="protein sequence ID" value="MEN7547412.1"/>
    <property type="molecule type" value="Genomic_DNA"/>
</dbReference>
<dbReference type="PRINTS" id="PR00032">
    <property type="entry name" value="HTHARAC"/>
</dbReference>
<proteinExistence type="predicted"/>
<dbReference type="AlphaFoldDB" id="A0AAW9RUT4"/>
<dbReference type="Pfam" id="PF12833">
    <property type="entry name" value="HTH_18"/>
    <property type="match status" value="1"/>
</dbReference>
<dbReference type="SUPFAM" id="SSF50998">
    <property type="entry name" value="Quinoprotein alcohol dehydrogenase-like"/>
    <property type="match status" value="1"/>
</dbReference>
<feature type="domain" description="HTH araC/xylS-type" evidence="6">
    <location>
        <begin position="864"/>
        <end position="963"/>
    </location>
</feature>
<dbReference type="InterPro" id="IPR018060">
    <property type="entry name" value="HTH_AraC"/>
</dbReference>
<dbReference type="SUPFAM" id="SSF46689">
    <property type="entry name" value="Homeodomain-like"/>
    <property type="match status" value="1"/>
</dbReference>
<dbReference type="Pfam" id="PF07495">
    <property type="entry name" value="Y_Y_Y"/>
    <property type="match status" value="1"/>
</dbReference>
<dbReference type="PANTHER" id="PTHR43547:SF2">
    <property type="entry name" value="HYBRID SIGNAL TRANSDUCTION HISTIDINE KINASE C"/>
    <property type="match status" value="1"/>
</dbReference>
<dbReference type="InterPro" id="IPR011110">
    <property type="entry name" value="Reg_prop"/>
</dbReference>
<dbReference type="RefSeq" id="WP_346820200.1">
    <property type="nucleotide sequence ID" value="NZ_JBDKWZ010000003.1"/>
</dbReference>
<protein>
    <submittedName>
        <fullName evidence="7">Two-component regulator propeller domain-containing protein</fullName>
    </submittedName>
</protein>
<dbReference type="PROSITE" id="PS00041">
    <property type="entry name" value="HTH_ARAC_FAMILY_1"/>
    <property type="match status" value="1"/>
</dbReference>
<evidence type="ECO:0000256" key="4">
    <source>
        <dbReference type="ARBA" id="ARBA00023163"/>
    </source>
</evidence>
<feature type="transmembrane region" description="Helical" evidence="5">
    <location>
        <begin position="802"/>
        <end position="819"/>
    </location>
</feature>
<dbReference type="InterPro" id="IPR015943">
    <property type="entry name" value="WD40/YVTN_repeat-like_dom_sf"/>
</dbReference>
<dbReference type="Proteomes" id="UP001403385">
    <property type="component" value="Unassembled WGS sequence"/>
</dbReference>
<evidence type="ECO:0000256" key="5">
    <source>
        <dbReference type="SAM" id="Phobius"/>
    </source>
</evidence>
<dbReference type="PANTHER" id="PTHR43547">
    <property type="entry name" value="TWO-COMPONENT HISTIDINE KINASE"/>
    <property type="match status" value="1"/>
</dbReference>
<dbReference type="SUPFAM" id="SSF63829">
    <property type="entry name" value="Calcium-dependent phosphotriesterase"/>
    <property type="match status" value="1"/>
</dbReference>
<name>A0AAW9RUT4_9BACT</name>
<evidence type="ECO:0000313" key="8">
    <source>
        <dbReference type="Proteomes" id="UP001403385"/>
    </source>
</evidence>
<keyword evidence="2" id="KW-0805">Transcription regulation</keyword>
<dbReference type="InterPro" id="IPR011047">
    <property type="entry name" value="Quinoprotein_ADH-like_sf"/>
</dbReference>
<dbReference type="Gene3D" id="2.130.10.10">
    <property type="entry name" value="YVTN repeat-like/Quinoprotein amine dehydrogenase"/>
    <property type="match status" value="2"/>
</dbReference>
<dbReference type="InterPro" id="IPR013783">
    <property type="entry name" value="Ig-like_fold"/>
</dbReference>
<evidence type="ECO:0000256" key="3">
    <source>
        <dbReference type="ARBA" id="ARBA00023125"/>
    </source>
</evidence>
<evidence type="ECO:0000256" key="1">
    <source>
        <dbReference type="ARBA" id="ARBA00022553"/>
    </source>
</evidence>
<dbReference type="GO" id="GO:0043565">
    <property type="term" value="F:sequence-specific DNA binding"/>
    <property type="evidence" value="ECO:0007669"/>
    <property type="project" value="InterPro"/>
</dbReference>
<dbReference type="Gene3D" id="2.60.40.10">
    <property type="entry name" value="Immunoglobulins"/>
    <property type="match status" value="1"/>
</dbReference>
<keyword evidence="8" id="KW-1185">Reference proteome</keyword>
<dbReference type="InterPro" id="IPR020449">
    <property type="entry name" value="Tscrpt_reg_AraC-type_HTH"/>
</dbReference>
<reference evidence="7 8" key="1">
    <citation type="submission" date="2024-04" db="EMBL/GenBank/DDBJ databases">
        <title>Novel genus in family Flammeovirgaceae.</title>
        <authorList>
            <person name="Nguyen T.H."/>
            <person name="Vuong T.Q."/>
            <person name="Le H."/>
            <person name="Kim S.-G."/>
        </authorList>
    </citation>
    <scope>NUCLEOTIDE SEQUENCE [LARGE SCALE GENOMIC DNA]</scope>
    <source>
        <strain evidence="7 8">JCM 23209</strain>
    </source>
</reference>
<dbReference type="SMART" id="SM00342">
    <property type="entry name" value="HTH_ARAC"/>
    <property type="match status" value="1"/>
</dbReference>
<keyword evidence="5" id="KW-0472">Membrane</keyword>
<evidence type="ECO:0000259" key="6">
    <source>
        <dbReference type="PROSITE" id="PS01124"/>
    </source>
</evidence>
<evidence type="ECO:0000313" key="7">
    <source>
        <dbReference type="EMBL" id="MEN7547412.1"/>
    </source>
</evidence>
<dbReference type="Pfam" id="PF07494">
    <property type="entry name" value="Reg_prop"/>
    <property type="match status" value="7"/>
</dbReference>
<keyword evidence="5" id="KW-1133">Transmembrane helix</keyword>